<dbReference type="Gene3D" id="1.20.58.300">
    <property type="entry name" value="FlgN-like"/>
    <property type="match status" value="1"/>
</dbReference>
<evidence type="ECO:0000256" key="2">
    <source>
        <dbReference type="ARBA" id="ARBA00007703"/>
    </source>
</evidence>
<protein>
    <submittedName>
        <fullName evidence="4">FlgN protein</fullName>
    </submittedName>
</protein>
<evidence type="ECO:0000313" key="5">
    <source>
        <dbReference type="Proteomes" id="UP000245838"/>
    </source>
</evidence>
<dbReference type="Proteomes" id="UP000245838">
    <property type="component" value="Chromosome sggmmb4_Chromosome"/>
</dbReference>
<name>A0A193QEM8_SODGM</name>
<comment type="similarity">
    <text evidence="2">Belongs to the FlgN family.</text>
</comment>
<dbReference type="SUPFAM" id="SSF140566">
    <property type="entry name" value="FlgN-like"/>
    <property type="match status" value="1"/>
</dbReference>
<dbReference type="Pfam" id="PF05130">
    <property type="entry name" value="FlgN"/>
    <property type="match status" value="1"/>
</dbReference>
<gene>
    <name evidence="4" type="ORF">SGGMMB4_00067</name>
</gene>
<dbReference type="InterPro" id="IPR036679">
    <property type="entry name" value="FlgN-like_sf"/>
</dbReference>
<dbReference type="InterPro" id="IPR007809">
    <property type="entry name" value="FlgN-like"/>
</dbReference>
<keyword evidence="3" id="KW-1005">Bacterial flagellum biogenesis</keyword>
<reference evidence="4 5" key="1">
    <citation type="submission" date="2015-05" db="EMBL/GenBank/DDBJ databases">
        <authorList>
            <person name="Goodhead I."/>
        </authorList>
    </citation>
    <scope>NUCLEOTIDE SEQUENCE [LARGE SCALE GENOMIC DNA]</scope>
    <source>
        <strain evidence="5">morsitans</strain>
    </source>
</reference>
<comment type="function">
    <text evidence="1">Required for the efficient initiation of filament assembly.</text>
</comment>
<evidence type="ECO:0000313" key="4">
    <source>
        <dbReference type="EMBL" id="CRL43621.1"/>
    </source>
</evidence>
<evidence type="ECO:0000256" key="1">
    <source>
        <dbReference type="ARBA" id="ARBA00002397"/>
    </source>
</evidence>
<proteinExistence type="inferred from homology"/>
<accession>A0A193QEM8</accession>
<evidence type="ECO:0000256" key="3">
    <source>
        <dbReference type="ARBA" id="ARBA00022795"/>
    </source>
</evidence>
<sequence length="160" mass="17768">MRLTAPKAGDKTIMDNLTLALRQLDQALDKLGQILQAEYQLLMAVPLQPVALQGVTHDKSQQLSAVAYYDALRQRAEVNCGLRAPYACHPDLDDLWALIQARTRDLHELNQRNGVSLEAQMAHVRSLISAIKALAPQQMFYCADGASHHGMRLQNLDINA</sequence>
<dbReference type="GO" id="GO:0044780">
    <property type="term" value="P:bacterial-type flagellum assembly"/>
    <property type="evidence" value="ECO:0007669"/>
    <property type="project" value="InterPro"/>
</dbReference>
<dbReference type="EMBL" id="LN854557">
    <property type="protein sequence ID" value="CRL43621.1"/>
    <property type="molecule type" value="Genomic_DNA"/>
</dbReference>
<dbReference type="AlphaFoldDB" id="A0A193QEM8"/>
<organism evidence="4 5">
    <name type="scientific">Sodalis glossinidius (strain morsitans)</name>
    <dbReference type="NCBI Taxonomy" id="343509"/>
    <lineage>
        <taxon>Bacteria</taxon>
        <taxon>Pseudomonadati</taxon>
        <taxon>Pseudomonadota</taxon>
        <taxon>Gammaproteobacteria</taxon>
        <taxon>Enterobacterales</taxon>
        <taxon>Bruguierivoracaceae</taxon>
        <taxon>Sodalis</taxon>
    </lineage>
</organism>